<evidence type="ECO:0000256" key="3">
    <source>
        <dbReference type="ARBA" id="ARBA00013194"/>
    </source>
</evidence>
<dbReference type="Pfam" id="PF00639">
    <property type="entry name" value="Rotamase"/>
    <property type="match status" value="1"/>
</dbReference>
<keyword evidence="4" id="KW-0732">Signal</keyword>
<dbReference type="InterPro" id="IPR050245">
    <property type="entry name" value="PrsA_foldase"/>
</dbReference>
<evidence type="ECO:0000256" key="6">
    <source>
        <dbReference type="ARBA" id="ARBA00023235"/>
    </source>
</evidence>
<organism evidence="9 10">
    <name type="scientific">Candidatus Accumulibacter aalborgensis</name>
    <dbReference type="NCBI Taxonomy" id="1860102"/>
    <lineage>
        <taxon>Bacteria</taxon>
        <taxon>Pseudomonadati</taxon>
        <taxon>Pseudomonadota</taxon>
        <taxon>Betaproteobacteria</taxon>
        <taxon>Candidatus Accumulibacter</taxon>
    </lineage>
</organism>
<dbReference type="PROSITE" id="PS50198">
    <property type="entry name" value="PPIC_PPIASE_2"/>
    <property type="match status" value="1"/>
</dbReference>
<dbReference type="Gene3D" id="3.10.50.40">
    <property type="match status" value="1"/>
</dbReference>
<evidence type="ECO:0000256" key="5">
    <source>
        <dbReference type="ARBA" id="ARBA00023110"/>
    </source>
</evidence>
<keyword evidence="6 7" id="KW-0413">Isomerase</keyword>
<dbReference type="PANTHER" id="PTHR47245">
    <property type="entry name" value="PEPTIDYLPROLYL ISOMERASE"/>
    <property type="match status" value="1"/>
</dbReference>
<dbReference type="PROSITE" id="PS01096">
    <property type="entry name" value="PPIC_PPIASE_1"/>
    <property type="match status" value="1"/>
</dbReference>
<evidence type="ECO:0000256" key="1">
    <source>
        <dbReference type="ARBA" id="ARBA00000971"/>
    </source>
</evidence>
<protein>
    <recommendedName>
        <fullName evidence="3">peptidylprolyl isomerase</fullName>
        <ecNumber evidence="3">5.2.1.8</ecNumber>
    </recommendedName>
</protein>
<dbReference type="InterPro" id="IPR046357">
    <property type="entry name" value="PPIase_dom_sf"/>
</dbReference>
<dbReference type="InterPro" id="IPR023058">
    <property type="entry name" value="PPIase_PpiC_CS"/>
</dbReference>
<dbReference type="Proteomes" id="UP000199169">
    <property type="component" value="Unassembled WGS sequence"/>
</dbReference>
<dbReference type="NCBIfam" id="TIGR02933">
    <property type="entry name" value="nifM_nitrog"/>
    <property type="match status" value="1"/>
</dbReference>
<dbReference type="SUPFAM" id="SSF54534">
    <property type="entry name" value="FKBP-like"/>
    <property type="match status" value="1"/>
</dbReference>
<dbReference type="PANTHER" id="PTHR47245:SF1">
    <property type="entry name" value="FOLDASE PROTEIN PRSA"/>
    <property type="match status" value="1"/>
</dbReference>
<proteinExistence type="inferred from homology"/>
<dbReference type="SUPFAM" id="SSF109998">
    <property type="entry name" value="Triger factor/SurA peptide-binding domain-like"/>
    <property type="match status" value="1"/>
</dbReference>
<evidence type="ECO:0000256" key="4">
    <source>
        <dbReference type="ARBA" id="ARBA00022729"/>
    </source>
</evidence>
<keyword evidence="10" id="KW-1185">Reference proteome</keyword>
<dbReference type="EMBL" id="FLQX01000127">
    <property type="protein sequence ID" value="SBT07859.1"/>
    <property type="molecule type" value="Genomic_DNA"/>
</dbReference>
<evidence type="ECO:0000259" key="8">
    <source>
        <dbReference type="PROSITE" id="PS50198"/>
    </source>
</evidence>
<evidence type="ECO:0000313" key="9">
    <source>
        <dbReference type="EMBL" id="SBT07859.1"/>
    </source>
</evidence>
<dbReference type="InterPro" id="IPR000297">
    <property type="entry name" value="PPIase_PpiC"/>
</dbReference>
<gene>
    <name evidence="9" type="ORF">ACCAA_50098</name>
</gene>
<dbReference type="EC" id="5.2.1.8" evidence="3"/>
<evidence type="ECO:0000313" key="10">
    <source>
        <dbReference type="Proteomes" id="UP000199169"/>
    </source>
</evidence>
<dbReference type="InterPro" id="IPR027304">
    <property type="entry name" value="Trigger_fact/SurA_dom_sf"/>
</dbReference>
<reference evidence="9 10" key="1">
    <citation type="submission" date="2016-06" db="EMBL/GenBank/DDBJ databases">
        <authorList>
            <person name="Kjaerup R.B."/>
            <person name="Dalgaard T.S."/>
            <person name="Juul-Madsen H.R."/>
        </authorList>
    </citation>
    <scope>NUCLEOTIDE SEQUENCE [LARGE SCALE GENOMIC DNA]</scope>
    <source>
        <strain evidence="9">3</strain>
    </source>
</reference>
<dbReference type="GO" id="GO:0003755">
    <property type="term" value="F:peptidyl-prolyl cis-trans isomerase activity"/>
    <property type="evidence" value="ECO:0007669"/>
    <property type="project" value="UniProtKB-KW"/>
</dbReference>
<evidence type="ECO:0000256" key="7">
    <source>
        <dbReference type="PROSITE-ProRule" id="PRU00278"/>
    </source>
</evidence>
<dbReference type="InterPro" id="IPR014282">
    <property type="entry name" value="Nitrogen_fix_NifM"/>
</dbReference>
<name>A0A1A8XRX2_9PROT</name>
<accession>A0A1A8XRX2</accession>
<comment type="similarity">
    <text evidence="2">Belongs to the PpiC/parvulin rotamase family.</text>
</comment>
<dbReference type="AlphaFoldDB" id="A0A1A8XRX2"/>
<keyword evidence="5 7" id="KW-0697">Rotamase</keyword>
<comment type="catalytic activity">
    <reaction evidence="1">
        <text>[protein]-peptidylproline (omega=180) = [protein]-peptidylproline (omega=0)</text>
        <dbReference type="Rhea" id="RHEA:16237"/>
        <dbReference type="Rhea" id="RHEA-COMP:10747"/>
        <dbReference type="Rhea" id="RHEA-COMP:10748"/>
        <dbReference type="ChEBI" id="CHEBI:83833"/>
        <dbReference type="ChEBI" id="CHEBI:83834"/>
        <dbReference type="EC" id="5.2.1.8"/>
    </reaction>
</comment>
<dbReference type="RefSeq" id="WP_186407924.1">
    <property type="nucleotide sequence ID" value="NZ_FLQX01000127.1"/>
</dbReference>
<dbReference type="STRING" id="1860102.ACCAA_50098"/>
<feature type="domain" description="PpiC" evidence="8">
    <location>
        <begin position="134"/>
        <end position="232"/>
    </location>
</feature>
<sequence length="271" mass="30835">MQRGYLELKLSWELFQKPPEALSEAEHLRVAEVATRQNAIEQRILSSCEAASVVVPPDTLSTRLFEIRQRYQSERELADELERVGLDEEQLAAAVERDLSVEALLDKVAARVDRVSAVDAEIYYHLHPKAFHRPETRRLRHILITFDTAGERIEAAAKLEALRTTLKKAKEFGEAALRHSQCPTATQGGQLGVVRRKQLYPELEEVAFLLSESEISAVIESPIGLHIIRCDEVLPCGTLPFTAVREKLIERLTDDRRREVQRRWIKDLVAA</sequence>
<evidence type="ECO:0000256" key="2">
    <source>
        <dbReference type="ARBA" id="ARBA00007656"/>
    </source>
</evidence>